<protein>
    <submittedName>
        <fullName evidence="1">Uncharacterized protein</fullName>
    </submittedName>
</protein>
<evidence type="ECO:0000313" key="1">
    <source>
        <dbReference type="EMBL" id="KAL2494466.1"/>
    </source>
</evidence>
<evidence type="ECO:0000313" key="2">
    <source>
        <dbReference type="Proteomes" id="UP001604277"/>
    </source>
</evidence>
<dbReference type="EMBL" id="JBFOLJ010000011">
    <property type="protein sequence ID" value="KAL2494466.1"/>
    <property type="molecule type" value="Genomic_DNA"/>
</dbReference>
<keyword evidence="2" id="KW-1185">Reference proteome</keyword>
<organism evidence="1 2">
    <name type="scientific">Forsythia ovata</name>
    <dbReference type="NCBI Taxonomy" id="205694"/>
    <lineage>
        <taxon>Eukaryota</taxon>
        <taxon>Viridiplantae</taxon>
        <taxon>Streptophyta</taxon>
        <taxon>Embryophyta</taxon>
        <taxon>Tracheophyta</taxon>
        <taxon>Spermatophyta</taxon>
        <taxon>Magnoliopsida</taxon>
        <taxon>eudicotyledons</taxon>
        <taxon>Gunneridae</taxon>
        <taxon>Pentapetalae</taxon>
        <taxon>asterids</taxon>
        <taxon>lamiids</taxon>
        <taxon>Lamiales</taxon>
        <taxon>Oleaceae</taxon>
        <taxon>Forsythieae</taxon>
        <taxon>Forsythia</taxon>
    </lineage>
</organism>
<comment type="caution">
    <text evidence="1">The sequence shown here is derived from an EMBL/GenBank/DDBJ whole genome shotgun (WGS) entry which is preliminary data.</text>
</comment>
<dbReference type="Proteomes" id="UP001604277">
    <property type="component" value="Unassembled WGS sequence"/>
</dbReference>
<name>A0ABD1S173_9LAMI</name>
<sequence>MGDEIDMYVPSFPRLHDSGISVILLARLGAQIQRDRRVTTQIRLDLLPLFLLPRVQISPALQSGDATRNTNPARSVLHCADPAGAAAFVSSSSRADQSGVGFGKKWAEQKIAAAMSNPKKMQRKWAD</sequence>
<proteinExistence type="predicted"/>
<dbReference type="AlphaFoldDB" id="A0ABD1S173"/>
<accession>A0ABD1S173</accession>
<gene>
    <name evidence="1" type="ORF">Fot_38223</name>
</gene>
<reference evidence="2" key="1">
    <citation type="submission" date="2024-07" db="EMBL/GenBank/DDBJ databases">
        <title>Two chromosome-level genome assemblies of Korean endemic species Abeliophyllum distichum and Forsythia ovata (Oleaceae).</title>
        <authorList>
            <person name="Jang H."/>
        </authorList>
    </citation>
    <scope>NUCLEOTIDE SEQUENCE [LARGE SCALE GENOMIC DNA]</scope>
</reference>